<keyword evidence="1" id="KW-1133">Transmembrane helix</keyword>
<name>A0A7W7RHR8_9ACTN</name>
<evidence type="ECO:0000313" key="3">
    <source>
        <dbReference type="Proteomes" id="UP000523007"/>
    </source>
</evidence>
<dbReference type="AlphaFoldDB" id="A0A7W7RHR8"/>
<dbReference type="Proteomes" id="UP000523007">
    <property type="component" value="Unassembled WGS sequence"/>
</dbReference>
<dbReference type="EMBL" id="JACHJT010000001">
    <property type="protein sequence ID" value="MBB4932237.1"/>
    <property type="molecule type" value="Genomic_DNA"/>
</dbReference>
<reference evidence="2 3" key="1">
    <citation type="submission" date="2020-08" db="EMBL/GenBank/DDBJ databases">
        <title>Sequencing the genomes of 1000 actinobacteria strains.</title>
        <authorList>
            <person name="Klenk H.-P."/>
        </authorList>
    </citation>
    <scope>NUCLEOTIDE SEQUENCE [LARGE SCALE GENOMIC DNA]</scope>
    <source>
        <strain evidence="2 3">DSM 102030</strain>
    </source>
</reference>
<keyword evidence="1" id="KW-0472">Membrane</keyword>
<gene>
    <name evidence="2" type="ORF">F4561_003057</name>
</gene>
<organism evidence="2 3">
    <name type="scientific">Lipingzhangella halophila</name>
    <dbReference type="NCBI Taxonomy" id="1783352"/>
    <lineage>
        <taxon>Bacteria</taxon>
        <taxon>Bacillati</taxon>
        <taxon>Actinomycetota</taxon>
        <taxon>Actinomycetes</taxon>
        <taxon>Streptosporangiales</taxon>
        <taxon>Nocardiopsidaceae</taxon>
        <taxon>Lipingzhangella</taxon>
    </lineage>
</organism>
<comment type="caution">
    <text evidence="2">The sequence shown here is derived from an EMBL/GenBank/DDBJ whole genome shotgun (WGS) entry which is preliminary data.</text>
</comment>
<evidence type="ECO:0000256" key="1">
    <source>
        <dbReference type="SAM" id="Phobius"/>
    </source>
</evidence>
<accession>A0A7W7RHR8</accession>
<sequence>MGFGFGYLVLTGILVIGILAIFMTVVVLMRRNTRR</sequence>
<keyword evidence="1" id="KW-0812">Transmembrane</keyword>
<proteinExistence type="predicted"/>
<feature type="transmembrane region" description="Helical" evidence="1">
    <location>
        <begin position="6"/>
        <end position="29"/>
    </location>
</feature>
<protein>
    <submittedName>
        <fullName evidence="2">Putative membrane protein</fullName>
    </submittedName>
</protein>
<keyword evidence="3" id="KW-1185">Reference proteome</keyword>
<evidence type="ECO:0000313" key="2">
    <source>
        <dbReference type="EMBL" id="MBB4932237.1"/>
    </source>
</evidence>